<keyword evidence="1" id="KW-1133">Transmembrane helix</keyword>
<sequence>MNYLYILSFVSLLGWSFFLSLRYKKYAPYFPFLVATGLISILYVAGFFKILLIVSFVIFLLGFLLPMYSIFKLKVTWQEIKSLPFGFYFLLFSGLAWFVFTLKASIFGWDEFFWGQFTKAILHTDNFYTTESAILVGKINYPPGIALFQYFFLRFSRYNEAVLYFAQGILVLSSISFIFDLVGKHWKKLIVFTVATFSALLYFGPGLLSITNDHIIGVIFASAVLSSVYILRTGKSKLMLIPAIFCLPIIKITGIALSLTVVLIICLDLLIKNLSKIKNRLKLNNWKNMLGIIILMGLAAVVPMKSWDFYVKGQGIVDSSSIPSPSRINEAFSENATTREKTIIGNFKQAVVKMPMNQQDGGYKSEQRIIKFYLTFTEKINKPGLTIPIWLLIFTIPLGFIIYFGKKDDRSRILSLYISLVVGLSVFLFLHLLAYTFYFSEFEGVNLASMSRYINSYLLGMALITIGSLAVFMKENPKYEKVLGWISDIILLFLLIFHTPPFYQLIVPPQIMAKSTEVVREKTKPFSDDINARTEESSKVWLIYQNTNGWECMMVRYEIAPRIMNGGDGSWSLGEKYGSGDVWTNNASKENWSYRLTNEKFDYVYLAQADDNFWTHYGDLFSDQATSKNHKLFKVEKKDNGVNLIAK</sequence>
<keyword evidence="1" id="KW-0472">Membrane</keyword>
<dbReference type="EMBL" id="CP011213">
    <property type="protein sequence ID" value="AKM82213.1"/>
    <property type="molecule type" value="Genomic_DNA"/>
</dbReference>
<name>A0A0G4B4A1_9BACT</name>
<feature type="transmembrane region" description="Helical" evidence="1">
    <location>
        <begin position="85"/>
        <end position="109"/>
    </location>
</feature>
<feature type="transmembrane region" description="Helical" evidence="1">
    <location>
        <begin position="454"/>
        <end position="473"/>
    </location>
</feature>
<feature type="transmembrane region" description="Helical" evidence="1">
    <location>
        <begin position="32"/>
        <end position="65"/>
    </location>
</feature>
<feature type="transmembrane region" description="Helical" evidence="1">
    <location>
        <begin position="485"/>
        <end position="503"/>
    </location>
</feature>
<feature type="transmembrane region" description="Helical" evidence="1">
    <location>
        <begin position="416"/>
        <end position="434"/>
    </location>
</feature>
<feature type="transmembrane region" description="Helical" evidence="1">
    <location>
        <begin position="238"/>
        <end position="271"/>
    </location>
</feature>
<feature type="transmembrane region" description="Helical" evidence="1">
    <location>
        <begin position="283"/>
        <end position="302"/>
    </location>
</feature>
<keyword evidence="1" id="KW-0812">Transmembrane</keyword>
<dbReference type="Proteomes" id="UP000035648">
    <property type="component" value="Chromosome"/>
</dbReference>
<feature type="transmembrane region" description="Helical" evidence="1">
    <location>
        <begin position="189"/>
        <end position="208"/>
    </location>
</feature>
<feature type="transmembrane region" description="Helical" evidence="1">
    <location>
        <begin position="6"/>
        <end position="23"/>
    </location>
</feature>
<gene>
    <name evidence="2" type="ORF">UT28_C0001G0407</name>
</gene>
<evidence type="ECO:0000313" key="3">
    <source>
        <dbReference type="Proteomes" id="UP000035648"/>
    </source>
</evidence>
<dbReference type="KEGG" id="bbgw:UT28_C0001G0407"/>
<feature type="transmembrane region" description="Helical" evidence="1">
    <location>
        <begin position="385"/>
        <end position="404"/>
    </location>
</feature>
<feature type="transmembrane region" description="Helical" evidence="1">
    <location>
        <begin position="215"/>
        <end position="232"/>
    </location>
</feature>
<organism evidence="2 3">
    <name type="scientific">Berkelbacteria bacterium GW2011_GWE1_39_12</name>
    <dbReference type="NCBI Taxonomy" id="1618337"/>
    <lineage>
        <taxon>Bacteria</taxon>
        <taxon>Candidatus Berkelbacteria</taxon>
    </lineage>
</organism>
<evidence type="ECO:0000256" key="1">
    <source>
        <dbReference type="SAM" id="Phobius"/>
    </source>
</evidence>
<accession>A0A0G4B4A1</accession>
<evidence type="ECO:0000313" key="2">
    <source>
        <dbReference type="EMBL" id="AKM82213.1"/>
    </source>
</evidence>
<proteinExistence type="predicted"/>
<dbReference type="STRING" id="1618337.UT28_C0001G0407"/>
<evidence type="ECO:0008006" key="4">
    <source>
        <dbReference type="Google" id="ProtNLM"/>
    </source>
</evidence>
<dbReference type="AlphaFoldDB" id="A0A0G4B4A1"/>
<protein>
    <recommendedName>
        <fullName evidence="4">Glycosyltransferase RgtA/B/C/D-like domain-containing protein</fullName>
    </recommendedName>
</protein>
<feature type="transmembrane region" description="Helical" evidence="1">
    <location>
        <begin position="161"/>
        <end position="183"/>
    </location>
</feature>
<reference evidence="2 3" key="1">
    <citation type="journal article" date="2015" name="Nature">
        <title>rRNA introns, odd ribosomes, and small enigmatic genomes across a large radiation of phyla.</title>
        <authorList>
            <person name="Brown C.T."/>
            <person name="Hug L.A."/>
            <person name="Thomas B.C."/>
            <person name="Sharon I."/>
            <person name="Castelle C.J."/>
            <person name="Singh A."/>
            <person name="Wilkins M.J."/>
            <person name="Williams K.H."/>
            <person name="Banfield J.F."/>
        </authorList>
    </citation>
    <scope>NUCLEOTIDE SEQUENCE [LARGE SCALE GENOMIC DNA]</scope>
</reference>